<proteinExistence type="predicted"/>
<dbReference type="GO" id="GO:0051301">
    <property type="term" value="P:cell division"/>
    <property type="evidence" value="ECO:0007669"/>
    <property type="project" value="UniProtKB-KW"/>
</dbReference>
<accession>A0A392RGV0</accession>
<comment type="caution">
    <text evidence="1">The sequence shown here is derived from an EMBL/GenBank/DDBJ whole genome shotgun (WGS) entry which is preliminary data.</text>
</comment>
<reference evidence="1 2" key="1">
    <citation type="journal article" date="2018" name="Front. Plant Sci.">
        <title>Red Clover (Trifolium pratense) and Zigzag Clover (T. medium) - A Picture of Genomic Similarities and Differences.</title>
        <authorList>
            <person name="Dluhosova J."/>
            <person name="Istvanek J."/>
            <person name="Nedelnik J."/>
            <person name="Repkova J."/>
        </authorList>
    </citation>
    <scope>NUCLEOTIDE SEQUENCE [LARGE SCALE GENOMIC DNA]</scope>
    <source>
        <strain evidence="2">cv. 10/8</strain>
        <tissue evidence="1">Leaf</tissue>
    </source>
</reference>
<keyword evidence="1" id="KW-0132">Cell division</keyword>
<sequence>EALANGAGIVAMNRIINETKHKLSQHLTTEPDQDHWKKPLLAQDELEKCAITMSDFEVL</sequence>
<evidence type="ECO:0000313" key="1">
    <source>
        <dbReference type="EMBL" id="MCI35801.1"/>
    </source>
</evidence>
<protein>
    <submittedName>
        <fullName evidence="1">Cell division control protein 48 C-like</fullName>
    </submittedName>
</protein>
<dbReference type="Proteomes" id="UP000265520">
    <property type="component" value="Unassembled WGS sequence"/>
</dbReference>
<dbReference type="AlphaFoldDB" id="A0A392RGV0"/>
<evidence type="ECO:0000313" key="2">
    <source>
        <dbReference type="Proteomes" id="UP000265520"/>
    </source>
</evidence>
<organism evidence="1 2">
    <name type="scientific">Trifolium medium</name>
    <dbReference type="NCBI Taxonomy" id="97028"/>
    <lineage>
        <taxon>Eukaryota</taxon>
        <taxon>Viridiplantae</taxon>
        <taxon>Streptophyta</taxon>
        <taxon>Embryophyta</taxon>
        <taxon>Tracheophyta</taxon>
        <taxon>Spermatophyta</taxon>
        <taxon>Magnoliopsida</taxon>
        <taxon>eudicotyledons</taxon>
        <taxon>Gunneridae</taxon>
        <taxon>Pentapetalae</taxon>
        <taxon>rosids</taxon>
        <taxon>fabids</taxon>
        <taxon>Fabales</taxon>
        <taxon>Fabaceae</taxon>
        <taxon>Papilionoideae</taxon>
        <taxon>50 kb inversion clade</taxon>
        <taxon>NPAAA clade</taxon>
        <taxon>Hologalegina</taxon>
        <taxon>IRL clade</taxon>
        <taxon>Trifolieae</taxon>
        <taxon>Trifolium</taxon>
    </lineage>
</organism>
<name>A0A392RGV0_9FABA</name>
<keyword evidence="1" id="KW-0131">Cell cycle</keyword>
<feature type="non-terminal residue" evidence="1">
    <location>
        <position position="1"/>
    </location>
</feature>
<keyword evidence="2" id="KW-1185">Reference proteome</keyword>
<dbReference type="EMBL" id="LXQA010227201">
    <property type="protein sequence ID" value="MCI35801.1"/>
    <property type="molecule type" value="Genomic_DNA"/>
</dbReference>